<feature type="compositionally biased region" description="Basic residues" evidence="5">
    <location>
        <begin position="1625"/>
        <end position="1634"/>
    </location>
</feature>
<dbReference type="GO" id="GO:0006406">
    <property type="term" value="P:mRNA export from nucleus"/>
    <property type="evidence" value="ECO:0007669"/>
    <property type="project" value="TreeGrafter"/>
</dbReference>
<feature type="coiled-coil region" evidence="4">
    <location>
        <begin position="277"/>
        <end position="336"/>
    </location>
</feature>
<dbReference type="InterPro" id="IPR057974">
    <property type="entry name" value="NUA/TPR/MLP1-2-like_dom"/>
</dbReference>
<feature type="coiled-coil region" evidence="4">
    <location>
        <begin position="662"/>
        <end position="893"/>
    </location>
</feature>
<evidence type="ECO:0000256" key="2">
    <source>
        <dbReference type="ARBA" id="ARBA00023054"/>
    </source>
</evidence>
<feature type="coiled-coil region" evidence="4">
    <location>
        <begin position="461"/>
        <end position="509"/>
    </location>
</feature>
<feature type="compositionally biased region" description="Low complexity" evidence="5">
    <location>
        <begin position="1928"/>
        <end position="1952"/>
    </location>
</feature>
<proteinExistence type="predicted"/>
<reference evidence="9 10" key="1">
    <citation type="submission" date="2023-12" db="EMBL/GenBank/DDBJ databases">
        <title>A high-quality genome assembly for Dillenia turbinata (Dilleniales).</title>
        <authorList>
            <person name="Chanderbali A."/>
        </authorList>
    </citation>
    <scope>NUCLEOTIDE SEQUENCE [LARGE SCALE GENOMIC DNA]</scope>
    <source>
        <strain evidence="9">LSX21</strain>
        <tissue evidence="9">Leaf</tissue>
    </source>
</reference>
<dbReference type="GO" id="GO:0017056">
    <property type="term" value="F:structural constituent of nuclear pore"/>
    <property type="evidence" value="ECO:0007669"/>
    <property type="project" value="TreeGrafter"/>
</dbReference>
<accession>A0AAN8V070</accession>
<dbReference type="Pfam" id="PF25481">
    <property type="entry name" value="Nucleoprot-TPR"/>
    <property type="match status" value="1"/>
</dbReference>
<keyword evidence="2 4" id="KW-0175">Coiled coil</keyword>
<dbReference type="InterPro" id="IPR012929">
    <property type="entry name" value="Nucleoprot-TPR/MLP1-2_dom"/>
</dbReference>
<evidence type="ECO:0000256" key="5">
    <source>
        <dbReference type="SAM" id="MobiDB-lite"/>
    </source>
</evidence>
<feature type="coiled-coil region" evidence="4">
    <location>
        <begin position="109"/>
        <end position="149"/>
    </location>
</feature>
<dbReference type="Pfam" id="PF07926">
    <property type="entry name" value="TPR_MLP1_2"/>
    <property type="match status" value="1"/>
</dbReference>
<feature type="coiled-coil region" evidence="4">
    <location>
        <begin position="1033"/>
        <end position="1148"/>
    </location>
</feature>
<evidence type="ECO:0000259" key="8">
    <source>
        <dbReference type="Pfam" id="PF25785"/>
    </source>
</evidence>
<gene>
    <name evidence="9" type="ORF">RJ641_007902</name>
</gene>
<feature type="compositionally biased region" description="Acidic residues" evidence="5">
    <location>
        <begin position="1754"/>
        <end position="1774"/>
    </location>
</feature>
<feature type="compositionally biased region" description="Low complexity" evidence="5">
    <location>
        <begin position="1865"/>
        <end position="1874"/>
    </location>
</feature>
<feature type="region of interest" description="Disordered" evidence="5">
    <location>
        <begin position="1587"/>
        <end position="1838"/>
    </location>
</feature>
<dbReference type="InterPro" id="IPR057577">
    <property type="entry name" value="Nucleoprot-TPR/MLP1_dom"/>
</dbReference>
<keyword evidence="3" id="KW-0539">Nucleus</keyword>
<feature type="region of interest" description="Disordered" evidence="5">
    <location>
        <begin position="1851"/>
        <end position="2028"/>
    </location>
</feature>
<dbReference type="PANTHER" id="PTHR18898:SF2">
    <property type="entry name" value="NUCLEOPROTEIN TPR"/>
    <property type="match status" value="1"/>
</dbReference>
<dbReference type="EMBL" id="JBAMMX010000015">
    <property type="protein sequence ID" value="KAK6926183.1"/>
    <property type="molecule type" value="Genomic_DNA"/>
</dbReference>
<feature type="domain" description="Nucleoprotein TPR/MLP1-2" evidence="6">
    <location>
        <begin position="1018"/>
        <end position="1145"/>
    </location>
</feature>
<evidence type="ECO:0000256" key="4">
    <source>
        <dbReference type="SAM" id="Coils"/>
    </source>
</evidence>
<evidence type="ECO:0000313" key="9">
    <source>
        <dbReference type="EMBL" id="KAK6926183.1"/>
    </source>
</evidence>
<name>A0AAN8V070_9MAGN</name>
<evidence type="ECO:0000313" key="10">
    <source>
        <dbReference type="Proteomes" id="UP001370490"/>
    </source>
</evidence>
<dbReference type="GO" id="GO:0006606">
    <property type="term" value="P:protein import into nucleus"/>
    <property type="evidence" value="ECO:0007669"/>
    <property type="project" value="InterPro"/>
</dbReference>
<feature type="domain" description="NUA/TPR/MLP1-2-like" evidence="8">
    <location>
        <begin position="470"/>
        <end position="573"/>
    </location>
</feature>
<dbReference type="GO" id="GO:0005643">
    <property type="term" value="C:nuclear pore"/>
    <property type="evidence" value="ECO:0007669"/>
    <property type="project" value="TreeGrafter"/>
</dbReference>
<dbReference type="Pfam" id="PF25785">
    <property type="entry name" value="TPR"/>
    <property type="match status" value="1"/>
</dbReference>
<keyword evidence="10" id="KW-1185">Reference proteome</keyword>
<feature type="coiled-coil region" evidence="4">
    <location>
        <begin position="948"/>
        <end position="993"/>
    </location>
</feature>
<evidence type="ECO:0000256" key="3">
    <source>
        <dbReference type="ARBA" id="ARBA00023242"/>
    </source>
</evidence>
<feature type="compositionally biased region" description="Basic and acidic residues" evidence="5">
    <location>
        <begin position="1788"/>
        <end position="1804"/>
    </location>
</feature>
<feature type="region of interest" description="Disordered" evidence="5">
    <location>
        <begin position="1436"/>
        <end position="1462"/>
    </location>
</feature>
<comment type="caution">
    <text evidence="9">The sequence shown here is derived from an EMBL/GenBank/DDBJ whole genome shotgun (WGS) entry which is preliminary data.</text>
</comment>
<comment type="subcellular location">
    <subcellularLocation>
        <location evidence="1">Nucleus</location>
    </subcellularLocation>
</comment>
<dbReference type="Proteomes" id="UP001370490">
    <property type="component" value="Unassembled WGS sequence"/>
</dbReference>
<feature type="compositionally biased region" description="Polar residues" evidence="5">
    <location>
        <begin position="905"/>
        <end position="914"/>
    </location>
</feature>
<feature type="compositionally biased region" description="Low complexity" evidence="5">
    <location>
        <begin position="1682"/>
        <end position="1695"/>
    </location>
</feature>
<evidence type="ECO:0000259" key="6">
    <source>
        <dbReference type="Pfam" id="PF07926"/>
    </source>
</evidence>
<feature type="compositionally biased region" description="Polar residues" evidence="5">
    <location>
        <begin position="1970"/>
        <end position="1981"/>
    </location>
</feature>
<protein>
    <submittedName>
        <fullName evidence="9">Nucleoprotein TPR/MLP1</fullName>
    </submittedName>
</protein>
<evidence type="ECO:0000256" key="1">
    <source>
        <dbReference type="ARBA" id="ARBA00004123"/>
    </source>
</evidence>
<evidence type="ECO:0000259" key="7">
    <source>
        <dbReference type="Pfam" id="PF25481"/>
    </source>
</evidence>
<dbReference type="PANTHER" id="PTHR18898">
    <property type="entry name" value="NUCLEOPROTEIN TPR-RELATED"/>
    <property type="match status" value="1"/>
</dbReference>
<feature type="region of interest" description="Disordered" evidence="5">
    <location>
        <begin position="899"/>
        <end position="919"/>
    </location>
</feature>
<feature type="compositionally biased region" description="Polar residues" evidence="5">
    <location>
        <begin position="1590"/>
        <end position="1605"/>
    </location>
</feature>
<sequence>MPLFVSEEELERFGNNGRAIAEKADAFIRDLYKQLETVKAQADAAAITAEQTCSLLEQKYISLSSEFAALQSHNSQLNSSLEQRLSDLAQLQADKHQLSLKAIGKDGEIERLTTEASELHKSNRQLLELVNLTEKASLRERQLNDVEAELIRCQASCTRLLQEKELIERHNVWLNDELTAKVNHLLELRKKHGEYEAEMSAKLADVERQYNECSSSLNWNKERVRELELKLTSLQQELCLSKDTAAENEQRFSAEISTVAKLVDLYKESSEEWSKKAGELEGVIKALEKHLSQVENDYKEKLERELSARKEIEKVAAELKEKFEKCEAELEASRKANERNLLPLSCLTNEMISEYEANESMDNSSIIVPRIPAGVSGTALAASLLRDGWSLAKMYEKYQEAVDALRHEQLGRKQSQAILERVLYEIEEKAEVIINERAEHERVVEAYSAVNQKLRDSLSEQATLERTVLELKADLKRHQRNYGASQKEIKDLQKQVTILLKECQDLQLRGGSVGRDYDDGLPVPVVEIIEESDIDRLLSEKLLTFRDIHALVEQNVQLRSLTRSLSEQIEKRDTELKEKFEMELQKHTDDAASKVEAILQRAEEQGRMIESLHGSVAMYKRLYEEEVKLRSSFSREEPPSDSGRKDLLLLIEGSQVAAKNAQDQAAVRLRSLEEDLAKSKSEIIAVRSERDKLALEANFARERLDSLMKEFDHQRGETNNILARNVEFSQLVVDYQRRLRESSEALHAAEEISRKLTMQVSILKNEKEMLSNSEKRAYDEVRNLSERVQRLQASLDTIQIAEEVREEAKAAERRKQEEYIKKIEREWAEAKKELHEERDNVRALTLDRERTIMNAMKQVEELSKELADAMRAVAAAESKAAVAEARYADLDKKMKSSKGFEIEGTSGQSTSAGNEASKDFRITTDEIEKLKEDAQANKDHMLQYKRIAEANEGALKQMESAYENFKTEADKLKRSLEAELTSLRQRVSELEDQCCLKAIEAASATAGKEEALGSALTEIANLKDETAVKSSQITALEIQISALKEDLENEHQRWRTAQANYERQVILQSETIQELTKTSQALALLQDETSELRRLTDAYKTENLELKAKWDSEKSMLVDSKNEAEKKYNELNEQNKILHSRLEALHIKLAEKDSGFAISLGSTDQNSQDDVGLQNVINFLRRSKEIAETEISLLKQEKLRLQAQLDSALKASESAQAALNAERANARALLLTEEEIKSLKLQVSEMNLLRESNMQLREENKYNFEECQKLREIAQRARVETENLETRMTEVQIKLDASMKEAEMHRMEKEHMQRTVDELLLRCRNIDVEEYDRLKSDVQQLQITLRDKDSQNEEINKLASERQVRLAKLEHELESCKQELNEKENKINDLLQAQSILKSDVEKQKKMFVQLKKRSETLAKEKEELMKEKQVLSKQLEDSRLGKKSMVDAAGDQAMKEKEREKDTRIQILEKTLEREREELRKEKEDHKTEKAKRLKNERAVMDTVRNVHQERKKLVDEFEKHKVAVKKLSDELEKLKQASVNLPEGTLAIQALAGSALDGLANSFNQAVEHYEKVANTVFGELGTHASPADTSTVVEASTSQISSADDKEKRLTMPRAMGEPRKLGRRLMRPRIGKPEEPQGDTEMSEIEGSSDGGKLPPQDMETQGNLGTISQLTSRKRLTSSSTPEIPEESTIQPDMGSDDVTPSLKKVKVSDSQNKDAEGQSLLAENVENLPTVEEPVDAGGDSLQGPNEEAIEPEKDEAETIEEQNEEPSEPQNLVDNSQTELQNDRSNELEDNLDKTVETEVAFDDGPKDQEEQPIQQLNVESGSEREEGELLLDMVESDVADISSIMDSPGMVGGQSESLAAPAASPARVDEDTTVVATGEATEAPSPEVLNEDKNGEGETAEEMGECTDKLDEGNDQVLLETEPSEAISASESVSTSTTAEVTASKQGSSSSVKPESEAKQVSPASMPSRTINLNERARERAMLRQAGVIPQPTRGRGRVRGARGLRGRGGARGQSPNEQS</sequence>
<feature type="coiled-coil region" evidence="4">
    <location>
        <begin position="1267"/>
        <end position="1294"/>
    </location>
</feature>
<feature type="compositionally biased region" description="Low complexity" evidence="5">
    <location>
        <begin position="1881"/>
        <end position="1891"/>
    </location>
</feature>
<organism evidence="9 10">
    <name type="scientific">Dillenia turbinata</name>
    <dbReference type="NCBI Taxonomy" id="194707"/>
    <lineage>
        <taxon>Eukaryota</taxon>
        <taxon>Viridiplantae</taxon>
        <taxon>Streptophyta</taxon>
        <taxon>Embryophyta</taxon>
        <taxon>Tracheophyta</taxon>
        <taxon>Spermatophyta</taxon>
        <taxon>Magnoliopsida</taxon>
        <taxon>eudicotyledons</taxon>
        <taxon>Gunneridae</taxon>
        <taxon>Pentapetalae</taxon>
        <taxon>Dilleniales</taxon>
        <taxon>Dilleniaceae</taxon>
        <taxon>Dillenia</taxon>
    </lineage>
</organism>
<feature type="coiled-coil region" evidence="4">
    <location>
        <begin position="1177"/>
        <end position="1211"/>
    </location>
</feature>
<feature type="compositionally biased region" description="Basic residues" evidence="5">
    <location>
        <begin position="2003"/>
        <end position="2014"/>
    </location>
</feature>
<feature type="compositionally biased region" description="Polar residues" evidence="5">
    <location>
        <begin position="1663"/>
        <end position="1672"/>
    </location>
</feature>
<feature type="domain" description="Nucleoprotein TPR/MPL1" evidence="7">
    <location>
        <begin position="148"/>
        <end position="227"/>
    </location>
</feature>